<dbReference type="PANTHER" id="PTHR33507:SF3">
    <property type="entry name" value="INNER MEMBRANE PROTEIN YBBJ"/>
    <property type="match status" value="1"/>
</dbReference>
<dbReference type="Pfam" id="PF01957">
    <property type="entry name" value="NfeD"/>
    <property type="match status" value="1"/>
</dbReference>
<accession>A0A949TTJ1</accession>
<dbReference type="Proteomes" id="UP000694308">
    <property type="component" value="Unassembled WGS sequence"/>
</dbReference>
<evidence type="ECO:0000256" key="2">
    <source>
        <dbReference type="ARBA" id="ARBA00022989"/>
    </source>
</evidence>
<keyword evidence="2 4" id="KW-1133">Transmembrane helix</keyword>
<evidence type="ECO:0000313" key="7">
    <source>
        <dbReference type="Proteomes" id="UP000694308"/>
    </source>
</evidence>
<feature type="transmembrane region" description="Helical" evidence="4">
    <location>
        <begin position="6"/>
        <end position="39"/>
    </location>
</feature>
<feature type="domain" description="NfeD-like C-terminal" evidence="5">
    <location>
        <begin position="84"/>
        <end position="139"/>
    </location>
</feature>
<protein>
    <submittedName>
        <fullName evidence="6">NfeD family protein</fullName>
    </submittedName>
</protein>
<keyword evidence="1 4" id="KW-0812">Transmembrane</keyword>
<dbReference type="GO" id="GO:0005886">
    <property type="term" value="C:plasma membrane"/>
    <property type="evidence" value="ECO:0007669"/>
    <property type="project" value="TreeGrafter"/>
</dbReference>
<feature type="transmembrane region" description="Helical" evidence="4">
    <location>
        <begin position="51"/>
        <end position="68"/>
    </location>
</feature>
<dbReference type="RefSeq" id="WP_218322139.1">
    <property type="nucleotide sequence ID" value="NZ_JAEEGC010000107.1"/>
</dbReference>
<evidence type="ECO:0000256" key="1">
    <source>
        <dbReference type="ARBA" id="ARBA00022692"/>
    </source>
</evidence>
<dbReference type="EMBL" id="JAEEGC010000107">
    <property type="protein sequence ID" value="MBV7275082.1"/>
    <property type="molecule type" value="Genomic_DNA"/>
</dbReference>
<evidence type="ECO:0000259" key="5">
    <source>
        <dbReference type="Pfam" id="PF01957"/>
    </source>
</evidence>
<dbReference type="InterPro" id="IPR052165">
    <property type="entry name" value="Membrane_assoc_protease"/>
</dbReference>
<dbReference type="AlphaFoldDB" id="A0A949TTJ1"/>
<dbReference type="PANTHER" id="PTHR33507">
    <property type="entry name" value="INNER MEMBRANE PROTEIN YBBJ"/>
    <property type="match status" value="1"/>
</dbReference>
<keyword evidence="3 4" id="KW-0472">Membrane</keyword>
<dbReference type="InterPro" id="IPR002810">
    <property type="entry name" value="NfeD-like_C"/>
</dbReference>
<gene>
    <name evidence="6" type="ORF">I6U48_19460</name>
</gene>
<reference evidence="6" key="1">
    <citation type="submission" date="2020-12" db="EMBL/GenBank/DDBJ databases">
        <title>Clostridium thailandense sp. nov., a novel acetogenic bacterium isolated from peat land soil in Thailand.</title>
        <authorList>
            <person name="Chaikitkaew S."/>
            <person name="Birkeland N.K."/>
        </authorList>
    </citation>
    <scope>NUCLEOTIDE SEQUENCE</scope>
    <source>
        <strain evidence="6">PL3</strain>
    </source>
</reference>
<organism evidence="6 7">
    <name type="scientific">Clostridium thailandense</name>
    <dbReference type="NCBI Taxonomy" id="2794346"/>
    <lineage>
        <taxon>Bacteria</taxon>
        <taxon>Bacillati</taxon>
        <taxon>Bacillota</taxon>
        <taxon>Clostridia</taxon>
        <taxon>Eubacteriales</taxon>
        <taxon>Clostridiaceae</taxon>
        <taxon>Clostridium</taxon>
    </lineage>
</organism>
<evidence type="ECO:0000313" key="6">
    <source>
        <dbReference type="EMBL" id="MBV7275082.1"/>
    </source>
</evidence>
<evidence type="ECO:0000256" key="4">
    <source>
        <dbReference type="SAM" id="Phobius"/>
    </source>
</evidence>
<proteinExistence type="predicted"/>
<keyword evidence="7" id="KW-1185">Reference proteome</keyword>
<sequence>MGTVFWWLIIGSIALLIDIITSAFLFVWITIGAIAAIVAKILGCSLLTQSIIFIAVSSILMLVGYPIVKRTIKSSVEPTPTREQTYLGKEIIIDEDIVSTGSIKIDGVYWIAQNEGGMVKKGDKAKVIGIDGNKIIIKKI</sequence>
<name>A0A949TTJ1_9CLOT</name>
<evidence type="ECO:0000256" key="3">
    <source>
        <dbReference type="ARBA" id="ARBA00023136"/>
    </source>
</evidence>
<comment type="caution">
    <text evidence="6">The sequence shown here is derived from an EMBL/GenBank/DDBJ whole genome shotgun (WGS) entry which is preliminary data.</text>
</comment>